<keyword evidence="5" id="KW-1185">Reference proteome</keyword>
<feature type="region of interest" description="Disordered" evidence="2">
    <location>
        <begin position="192"/>
        <end position="211"/>
    </location>
</feature>
<evidence type="ECO:0000313" key="5">
    <source>
        <dbReference type="Proteomes" id="UP001158576"/>
    </source>
</evidence>
<name>A0ABN7T8S2_OIKDI</name>
<protein>
    <submittedName>
        <fullName evidence="4">Oidioi.mRNA.OKI2018_I69.chr2.g7934.t1.cds</fullName>
    </submittedName>
</protein>
<keyword evidence="1" id="KW-0238">DNA-binding</keyword>
<dbReference type="EMBL" id="OU015567">
    <property type="protein sequence ID" value="CAG5113844.1"/>
    <property type="molecule type" value="Genomic_DNA"/>
</dbReference>
<dbReference type="PROSITE" id="PS51253">
    <property type="entry name" value="HTH_CENPB"/>
    <property type="match status" value="1"/>
</dbReference>
<evidence type="ECO:0000256" key="1">
    <source>
        <dbReference type="ARBA" id="ARBA00023125"/>
    </source>
</evidence>
<evidence type="ECO:0000259" key="3">
    <source>
        <dbReference type="PROSITE" id="PS51253"/>
    </source>
</evidence>
<dbReference type="InterPro" id="IPR009057">
    <property type="entry name" value="Homeodomain-like_sf"/>
</dbReference>
<dbReference type="Gene3D" id="1.10.10.60">
    <property type="entry name" value="Homeodomain-like"/>
    <property type="match status" value="1"/>
</dbReference>
<organism evidence="4 5">
    <name type="scientific">Oikopleura dioica</name>
    <name type="common">Tunicate</name>
    <dbReference type="NCBI Taxonomy" id="34765"/>
    <lineage>
        <taxon>Eukaryota</taxon>
        <taxon>Metazoa</taxon>
        <taxon>Chordata</taxon>
        <taxon>Tunicata</taxon>
        <taxon>Appendicularia</taxon>
        <taxon>Copelata</taxon>
        <taxon>Oikopleuridae</taxon>
        <taxon>Oikopleura</taxon>
    </lineage>
</organism>
<feature type="region of interest" description="Disordered" evidence="2">
    <location>
        <begin position="501"/>
        <end position="527"/>
    </location>
</feature>
<proteinExistence type="predicted"/>
<evidence type="ECO:0000256" key="2">
    <source>
        <dbReference type="SAM" id="MobiDB-lite"/>
    </source>
</evidence>
<dbReference type="InterPro" id="IPR006600">
    <property type="entry name" value="HTH_CenpB_DNA-bd_dom"/>
</dbReference>
<reference evidence="4 5" key="1">
    <citation type="submission" date="2021-04" db="EMBL/GenBank/DDBJ databases">
        <authorList>
            <person name="Bliznina A."/>
        </authorList>
    </citation>
    <scope>NUCLEOTIDE SEQUENCE [LARGE SCALE GENOMIC DNA]</scope>
</reference>
<dbReference type="SUPFAM" id="SSF46689">
    <property type="entry name" value="Homeodomain-like"/>
    <property type="match status" value="1"/>
</dbReference>
<evidence type="ECO:0000313" key="4">
    <source>
        <dbReference type="EMBL" id="CAG5113844.1"/>
    </source>
</evidence>
<accession>A0ABN7T8S2</accession>
<sequence length="821" mass="89876">MEEGGVKTEPALSAEAFTLPTQSGDSTGPGGQLQEGPDTGNSNEDHSSPNELSEHSNADTPIQAHGDASTSSRDRSDDDLVDGVELLLEEKLEIAEFVKANPATARALIRENFTAKFGKQIDLDEIDNIIAMDPHELASDGMTPSPKSGKLSFPKGGPRTPEIEKYVLGLFEEAEAKEESLSGSARFLARHDKKVSQSSADKDSKPEVRTRNQFSLCEKHEVAKYLVQNPNMLAKDIALLFSEKFKKPLTADTVRRIKSEGDKLLDESLANDNRYKNKSKSSNFPEIEQVMLAVMDEAEKQKMTLTSGYIRNMALELAKQLGIENFNASQGWLQRFQMRHGKKLDDGRKLRQNRPKPSPFVRLTFGEKHEIANFMKENPGMQLKQYAELFTKKWNRNVTERQIMGTKENIDKWSMEQYKGSNQSYEKITRKPRTCLSKSEREEIATFISQNSGMTLEETARIFSEKWSKDINRTHIASAKRMIQNLQNMINNDITNVLGQSSNDHHNDLPTMAGHLPSTNGLSSNDKVNNNLDQFPLLSGMRNDIKTETAIDSLSSAAKSDVLGNSHLSSHATGGLDLYSHFMSNPQKDPRDDGTSNLFQKSSFPDTGPLSFSNSLNHKISSSSGVNSDFNNLTSSSLGASSNPLDLIKLPSSSAPPNPFIQNQLFGQHQLNQEPSSFGGLGPNQAGANALGQQVPGQFITCPQCYRQFDSGPVFWCHFSMEHSNLLNPFNSLNPLNQLGSAASTQANPLSPHGGAPLGSASLNGPLNPLGLGSQGATDNSLLAAGMGGHLPGQLSETSQGSDPNQTQNYLNTGFGLPQHI</sequence>
<feature type="domain" description="HTH CENPB-type" evidence="3">
    <location>
        <begin position="275"/>
        <end position="346"/>
    </location>
</feature>
<gene>
    <name evidence="4" type="ORF">OKIOD_LOCUS16699</name>
</gene>
<dbReference type="SMART" id="SM00674">
    <property type="entry name" value="CENPB"/>
    <property type="match status" value="1"/>
</dbReference>
<feature type="compositionally biased region" description="Basic and acidic residues" evidence="2">
    <location>
        <begin position="43"/>
        <end position="57"/>
    </location>
</feature>
<dbReference type="Pfam" id="PF03221">
    <property type="entry name" value="HTH_Tnp_Tc5"/>
    <property type="match status" value="1"/>
</dbReference>
<feature type="compositionally biased region" description="Polar residues" evidence="2">
    <location>
        <begin position="795"/>
        <end position="812"/>
    </location>
</feature>
<dbReference type="Proteomes" id="UP001158576">
    <property type="component" value="Chromosome 2"/>
</dbReference>
<feature type="region of interest" description="Disordered" evidence="2">
    <location>
        <begin position="583"/>
        <end position="603"/>
    </location>
</feature>
<feature type="region of interest" description="Disordered" evidence="2">
    <location>
        <begin position="1"/>
        <end position="78"/>
    </location>
</feature>
<feature type="compositionally biased region" description="Basic and acidic residues" evidence="2">
    <location>
        <begin position="200"/>
        <end position="210"/>
    </location>
</feature>
<feature type="region of interest" description="Disordered" evidence="2">
    <location>
        <begin position="743"/>
        <end position="762"/>
    </location>
</feature>
<feature type="region of interest" description="Disordered" evidence="2">
    <location>
        <begin position="781"/>
        <end position="821"/>
    </location>
</feature>
<feature type="compositionally biased region" description="Polar residues" evidence="2">
    <location>
        <begin position="517"/>
        <end position="527"/>
    </location>
</feature>